<organism evidence="1">
    <name type="scientific">mine drainage metagenome</name>
    <dbReference type="NCBI Taxonomy" id="410659"/>
    <lineage>
        <taxon>unclassified sequences</taxon>
        <taxon>metagenomes</taxon>
        <taxon>ecological metagenomes</taxon>
    </lineage>
</organism>
<reference evidence="1" key="1">
    <citation type="submission" date="2013-08" db="EMBL/GenBank/DDBJ databases">
        <authorList>
            <person name="Mendez C."/>
            <person name="Richter M."/>
            <person name="Ferrer M."/>
            <person name="Sanchez J."/>
        </authorList>
    </citation>
    <scope>NUCLEOTIDE SEQUENCE</scope>
</reference>
<protein>
    <submittedName>
        <fullName evidence="1">Uncharacterized protein</fullName>
    </submittedName>
</protein>
<accession>T0YSH5</accession>
<evidence type="ECO:0000313" key="1">
    <source>
        <dbReference type="EMBL" id="EQD38511.1"/>
    </source>
</evidence>
<dbReference type="AlphaFoldDB" id="T0YSH5"/>
<reference evidence="1" key="2">
    <citation type="journal article" date="2014" name="ISME J.">
        <title>Microbial stratification in low pH oxic and suboxic macroscopic growths along an acid mine drainage.</title>
        <authorList>
            <person name="Mendez-Garcia C."/>
            <person name="Mesa V."/>
            <person name="Sprenger R.R."/>
            <person name="Richter M."/>
            <person name="Diez M.S."/>
            <person name="Solano J."/>
            <person name="Bargiela R."/>
            <person name="Golyshina O.V."/>
            <person name="Manteca A."/>
            <person name="Ramos J.L."/>
            <person name="Gallego J.R."/>
            <person name="Llorente I."/>
            <person name="Martins Dos Santos V.A."/>
            <person name="Jensen O.N."/>
            <person name="Pelaez A.I."/>
            <person name="Sanchez J."/>
            <person name="Ferrer M."/>
        </authorList>
    </citation>
    <scope>NUCLEOTIDE SEQUENCE</scope>
</reference>
<dbReference type="EMBL" id="AUZZ01008246">
    <property type="protein sequence ID" value="EQD38511.1"/>
    <property type="molecule type" value="Genomic_DNA"/>
</dbReference>
<name>T0YSH5_9ZZZZ</name>
<sequence length="132" mass="14444">VISNSTSPCPSYSVLSFDYPQYGFVSRVENNYTGNCIVNGFANNHSSYIVASYPVAIALSHELNISSVNAYIQRAGYANVSVHATYYNAINYSSTIYQKAWLVDYTSSKLNYSVQVLLSQVGGNSLAVRNVS</sequence>
<feature type="non-terminal residue" evidence="1">
    <location>
        <position position="1"/>
    </location>
</feature>
<gene>
    <name evidence="1" type="ORF">B2A_11424</name>
</gene>
<comment type="caution">
    <text evidence="1">The sequence shown here is derived from an EMBL/GenBank/DDBJ whole genome shotgun (WGS) entry which is preliminary data.</text>
</comment>
<proteinExistence type="predicted"/>